<name>A0A8H6YIG3_9AGAR</name>
<organism evidence="1 2">
    <name type="scientific">Mycena sanguinolenta</name>
    <dbReference type="NCBI Taxonomy" id="230812"/>
    <lineage>
        <taxon>Eukaryota</taxon>
        <taxon>Fungi</taxon>
        <taxon>Dikarya</taxon>
        <taxon>Basidiomycota</taxon>
        <taxon>Agaricomycotina</taxon>
        <taxon>Agaricomycetes</taxon>
        <taxon>Agaricomycetidae</taxon>
        <taxon>Agaricales</taxon>
        <taxon>Marasmiineae</taxon>
        <taxon>Mycenaceae</taxon>
        <taxon>Mycena</taxon>
    </lineage>
</organism>
<keyword evidence="2" id="KW-1185">Reference proteome</keyword>
<dbReference type="Gene3D" id="3.80.10.10">
    <property type="entry name" value="Ribonuclease Inhibitor"/>
    <property type="match status" value="1"/>
</dbReference>
<dbReference type="OrthoDB" id="2948138at2759"/>
<evidence type="ECO:0000313" key="2">
    <source>
        <dbReference type="Proteomes" id="UP000623467"/>
    </source>
</evidence>
<sequence>MANLMHCMPPDLFEFGDNGAIRLLRPILAADWERPLVYMRRIRQLHCQVPMPAAVSALFTSFPGDAGSLLPKLTSLRWRDSWRGGESPSIQMLLSPKLTSLSISAPLPNAMLSAIPRTCPTLKDLDVYFLDIVYGVDRSALSTCLRDLHSLESVQIVVPDLAALEHLGQLPGLESLTARLPDDLSLRLVAPLRFIALRSLALRSNIEPVTDFFQRCSGVPLENIVIELDLSPTAAAIDRLHTALREGCSHTSLLSLDISIQDDDLPATGDAYTINVQSFRILFCFVNITSIRITSCVGFSIDDQGLKEVVLIWPQIRELRLSLTPWYTDLQLRPKLSLRCLSILAEHCRALTDLEIMLDATVVPEPDPNLGNPPMTSPALCVARYISAIFPSVSKLTTYRTDCDNDDPDELEVHAEAIAHHRLWMEVAEQLPILTAIRNEERLWAQVELGTQ</sequence>
<dbReference type="EMBL" id="JACAZH010000009">
    <property type="protein sequence ID" value="KAF7358881.1"/>
    <property type="molecule type" value="Genomic_DNA"/>
</dbReference>
<dbReference type="SUPFAM" id="SSF52047">
    <property type="entry name" value="RNI-like"/>
    <property type="match status" value="1"/>
</dbReference>
<dbReference type="AlphaFoldDB" id="A0A8H6YIG3"/>
<protein>
    <submittedName>
        <fullName evidence="1">F-box domain-containing protein</fullName>
    </submittedName>
</protein>
<proteinExistence type="predicted"/>
<comment type="caution">
    <text evidence="1">The sequence shown here is derived from an EMBL/GenBank/DDBJ whole genome shotgun (WGS) entry which is preliminary data.</text>
</comment>
<dbReference type="Proteomes" id="UP000623467">
    <property type="component" value="Unassembled WGS sequence"/>
</dbReference>
<reference evidence="1" key="1">
    <citation type="submission" date="2020-05" db="EMBL/GenBank/DDBJ databases">
        <title>Mycena genomes resolve the evolution of fungal bioluminescence.</title>
        <authorList>
            <person name="Tsai I.J."/>
        </authorList>
    </citation>
    <scope>NUCLEOTIDE SEQUENCE</scope>
    <source>
        <strain evidence="1">160909Yilan</strain>
    </source>
</reference>
<dbReference type="InterPro" id="IPR032675">
    <property type="entry name" value="LRR_dom_sf"/>
</dbReference>
<evidence type="ECO:0000313" key="1">
    <source>
        <dbReference type="EMBL" id="KAF7358881.1"/>
    </source>
</evidence>
<gene>
    <name evidence="1" type="ORF">MSAN_01228400</name>
</gene>
<accession>A0A8H6YIG3</accession>